<name>A0A8R1HKT6_CAEJA</name>
<evidence type="ECO:0000313" key="1">
    <source>
        <dbReference type="EnsemblMetazoa" id="CJA04546b.1"/>
    </source>
</evidence>
<dbReference type="Proteomes" id="UP000005237">
    <property type="component" value="Unassembled WGS sequence"/>
</dbReference>
<sequence>MMPSTEITDHTVNYDVALQNAENRVFHLLHSLEWQLHSEKKTGSIWSMKCNVMDNYIFRYEGRIPNRSCAEVTELKTGKWGM</sequence>
<organism evidence="1 2">
    <name type="scientific">Caenorhabditis japonica</name>
    <dbReference type="NCBI Taxonomy" id="281687"/>
    <lineage>
        <taxon>Eukaryota</taxon>
        <taxon>Metazoa</taxon>
        <taxon>Ecdysozoa</taxon>
        <taxon>Nematoda</taxon>
        <taxon>Chromadorea</taxon>
        <taxon>Rhabditida</taxon>
        <taxon>Rhabditina</taxon>
        <taxon>Rhabditomorpha</taxon>
        <taxon>Rhabditoidea</taxon>
        <taxon>Rhabditidae</taxon>
        <taxon>Peloderinae</taxon>
        <taxon>Caenorhabditis</taxon>
    </lineage>
</organism>
<dbReference type="AlphaFoldDB" id="A0A8R1HKT6"/>
<reference evidence="2" key="1">
    <citation type="submission" date="2010-08" db="EMBL/GenBank/DDBJ databases">
        <authorList>
            <consortium name="Caenorhabditis japonica Sequencing Consortium"/>
            <person name="Wilson R.K."/>
        </authorList>
    </citation>
    <scope>NUCLEOTIDE SEQUENCE [LARGE SCALE GENOMIC DNA]</scope>
    <source>
        <strain evidence="2">DF5081</strain>
    </source>
</reference>
<protein>
    <submittedName>
        <fullName evidence="1">START domain-containing protein</fullName>
    </submittedName>
</protein>
<evidence type="ECO:0000313" key="2">
    <source>
        <dbReference type="Proteomes" id="UP000005237"/>
    </source>
</evidence>
<keyword evidence="2" id="KW-1185">Reference proteome</keyword>
<accession>A0A8R1HKT6</accession>
<reference evidence="1" key="2">
    <citation type="submission" date="2022-06" db="UniProtKB">
        <authorList>
            <consortium name="EnsemblMetazoa"/>
        </authorList>
    </citation>
    <scope>IDENTIFICATION</scope>
    <source>
        <strain evidence="1">DF5081</strain>
    </source>
</reference>
<proteinExistence type="predicted"/>
<dbReference type="EnsemblMetazoa" id="CJA04546b.1">
    <property type="protein sequence ID" value="CJA04546b.1"/>
    <property type="gene ID" value="WBGene00123751"/>
</dbReference>